<dbReference type="PANTHER" id="PTHR42901">
    <property type="entry name" value="ALCOHOL DEHYDROGENASE"/>
    <property type="match status" value="1"/>
</dbReference>
<dbReference type="OrthoDB" id="9792003at2"/>
<organism evidence="4 5">
    <name type="scientific">Luteimicrobium xylanilyticum</name>
    <dbReference type="NCBI Taxonomy" id="1133546"/>
    <lineage>
        <taxon>Bacteria</taxon>
        <taxon>Bacillati</taxon>
        <taxon>Actinomycetota</taxon>
        <taxon>Actinomycetes</taxon>
        <taxon>Micrococcales</taxon>
        <taxon>Luteimicrobium</taxon>
    </lineage>
</organism>
<dbReference type="CDD" id="cd05374">
    <property type="entry name" value="17beta-HSD-like_SDR_c"/>
    <property type="match status" value="1"/>
</dbReference>
<dbReference type="EMBL" id="CP045529">
    <property type="protein sequence ID" value="QFV00045.1"/>
    <property type="molecule type" value="Genomic_DNA"/>
</dbReference>
<dbReference type="InterPro" id="IPR036291">
    <property type="entry name" value="NAD(P)-bd_dom_sf"/>
</dbReference>
<proteinExistence type="inferred from homology"/>
<comment type="similarity">
    <text evidence="1 3">Belongs to the short-chain dehydrogenases/reductases (SDR) family.</text>
</comment>
<keyword evidence="5" id="KW-1185">Reference proteome</keyword>
<reference evidence="4 5" key="1">
    <citation type="submission" date="2019-10" db="EMBL/GenBank/DDBJ databases">
        <title>Genome sequence of Luteimicrobium xylanilyticum HY-24.</title>
        <authorList>
            <person name="Kim D.Y."/>
            <person name="Park H.-Y."/>
        </authorList>
    </citation>
    <scope>NUCLEOTIDE SEQUENCE [LARGE SCALE GENOMIC DNA]</scope>
    <source>
        <strain evidence="4 5">HY-24</strain>
    </source>
</reference>
<dbReference type="NCBIfam" id="NF006776">
    <property type="entry name" value="PRK09291.1"/>
    <property type="match status" value="1"/>
</dbReference>
<dbReference type="Gene3D" id="3.40.50.720">
    <property type="entry name" value="NAD(P)-binding Rossmann-like Domain"/>
    <property type="match status" value="1"/>
</dbReference>
<dbReference type="KEGG" id="lxl:KDY119_03580"/>
<accession>A0A5P9QF13</accession>
<evidence type="ECO:0000313" key="4">
    <source>
        <dbReference type="EMBL" id="QFV00045.1"/>
    </source>
</evidence>
<dbReference type="SUPFAM" id="SSF51735">
    <property type="entry name" value="NAD(P)-binding Rossmann-fold domains"/>
    <property type="match status" value="1"/>
</dbReference>
<dbReference type="PRINTS" id="PR00081">
    <property type="entry name" value="GDHRDH"/>
</dbReference>
<evidence type="ECO:0000313" key="5">
    <source>
        <dbReference type="Proteomes" id="UP000326702"/>
    </source>
</evidence>
<gene>
    <name evidence="4" type="ORF">KDY119_03580</name>
</gene>
<dbReference type="InterPro" id="IPR002347">
    <property type="entry name" value="SDR_fam"/>
</dbReference>
<evidence type="ECO:0000256" key="1">
    <source>
        <dbReference type="ARBA" id="ARBA00006484"/>
    </source>
</evidence>
<evidence type="ECO:0000256" key="2">
    <source>
        <dbReference type="ARBA" id="ARBA00023002"/>
    </source>
</evidence>
<dbReference type="Proteomes" id="UP000326702">
    <property type="component" value="Chromosome"/>
</dbReference>
<dbReference type="EC" id="1.1.1.30" evidence="4"/>
<dbReference type="PROSITE" id="PS00061">
    <property type="entry name" value="ADH_SHORT"/>
    <property type="match status" value="1"/>
</dbReference>
<sequence>MSRNILVTGAGSGFGRGAALELARRGHHVTAGVQIGPQATELLAAAREAGVELEAVVLDITDAGDRAAALGRPVDVLINSAGIMETGPVAEIPLDLVRRNYETNVFGTLAMCQGVARQMVERGEGKIINVTSMGGLITMPFAAIYTSTKHALEGLTEGLRTELSGTGVDVCTVNPGVYGTGFNDRGGETMLRWFDPATTLTRPELLAGLDTALDGQLDPQEVIDVIVRVAEEGASRFRNVVPEQIVPWIKAIQDRAWSAQTGEALFIDPTEVG</sequence>
<evidence type="ECO:0000256" key="3">
    <source>
        <dbReference type="RuleBase" id="RU000363"/>
    </source>
</evidence>
<dbReference type="AlphaFoldDB" id="A0A5P9QF13"/>
<protein>
    <submittedName>
        <fullName evidence="4">3-hydroxybutyrate dehydrogenase</fullName>
        <ecNumber evidence="4">1.1.1.30</ecNumber>
    </submittedName>
</protein>
<dbReference type="PANTHER" id="PTHR42901:SF1">
    <property type="entry name" value="ALCOHOL DEHYDROGENASE"/>
    <property type="match status" value="1"/>
</dbReference>
<dbReference type="GO" id="GO:0003858">
    <property type="term" value="F:3-hydroxybutyrate dehydrogenase activity"/>
    <property type="evidence" value="ECO:0007669"/>
    <property type="project" value="UniProtKB-EC"/>
</dbReference>
<keyword evidence="2 4" id="KW-0560">Oxidoreductase</keyword>
<name>A0A5P9QF13_9MICO</name>
<dbReference type="Pfam" id="PF00106">
    <property type="entry name" value="adh_short"/>
    <property type="match status" value="1"/>
</dbReference>
<dbReference type="InterPro" id="IPR020904">
    <property type="entry name" value="Sc_DH/Rdtase_CS"/>
</dbReference>
<dbReference type="RefSeq" id="WP_051137040.1">
    <property type="nucleotide sequence ID" value="NZ_BAABIH010000009.1"/>
</dbReference>
<dbReference type="PRINTS" id="PR00080">
    <property type="entry name" value="SDRFAMILY"/>
</dbReference>